<evidence type="ECO:0000313" key="1">
    <source>
        <dbReference type="EMBL" id="SPC34039.1"/>
    </source>
</evidence>
<name>A0A2K5AR14_9ARCH</name>
<protein>
    <submittedName>
        <fullName evidence="1">Uncharacterized protein</fullName>
    </submittedName>
</protein>
<evidence type="ECO:0000313" key="2">
    <source>
        <dbReference type="Proteomes" id="UP000236248"/>
    </source>
</evidence>
<dbReference type="EMBL" id="LT981265">
    <property type="protein sequence ID" value="SPC34039.1"/>
    <property type="molecule type" value="Genomic_DNA"/>
</dbReference>
<dbReference type="AlphaFoldDB" id="A0A2K5AR14"/>
<sequence>MAWERSRVQIPPGPPYKLMAISIHDIKINYDQAIITYIG</sequence>
<reference evidence="2" key="1">
    <citation type="submission" date="2018-01" db="EMBL/GenBank/DDBJ databases">
        <authorList>
            <person name="Kerou L M."/>
        </authorList>
    </citation>
    <scope>NUCLEOTIDE SEQUENCE [LARGE SCALE GENOMIC DNA]</scope>
    <source>
        <strain evidence="2">SCU2</strain>
    </source>
</reference>
<gene>
    <name evidence="1" type="ORF">NCAV_0862</name>
</gene>
<organism evidence="1 2">
    <name type="scientific">Candidatus Nitrosocaldus cavascurensis</name>
    <dbReference type="NCBI Taxonomy" id="2058097"/>
    <lineage>
        <taxon>Archaea</taxon>
        <taxon>Nitrososphaerota</taxon>
        <taxon>Nitrososphaeria</taxon>
        <taxon>Candidatus Nitrosocaldales</taxon>
        <taxon>Candidatus Nitrosocaldaceae</taxon>
        <taxon>Candidatus Nitrosocaldus</taxon>
    </lineage>
</organism>
<keyword evidence="2" id="KW-1185">Reference proteome</keyword>
<accession>A0A2K5AR14</accession>
<proteinExistence type="predicted"/>
<dbReference type="Proteomes" id="UP000236248">
    <property type="component" value="Chromosome NCAV"/>
</dbReference>
<dbReference type="KEGG" id="ncv:NCAV_0862"/>